<feature type="domain" description="AB hydrolase-1" evidence="1">
    <location>
        <begin position="20"/>
        <end position="106"/>
    </location>
</feature>
<evidence type="ECO:0000313" key="3">
    <source>
        <dbReference type="Proteomes" id="UP000549617"/>
    </source>
</evidence>
<organism evidence="2 3">
    <name type="scientific">Sphingobium boeckii</name>
    <dbReference type="NCBI Taxonomy" id="1082345"/>
    <lineage>
        <taxon>Bacteria</taxon>
        <taxon>Pseudomonadati</taxon>
        <taxon>Pseudomonadota</taxon>
        <taxon>Alphaproteobacteria</taxon>
        <taxon>Sphingomonadales</taxon>
        <taxon>Sphingomonadaceae</taxon>
        <taxon>Sphingobium</taxon>
    </lineage>
</organism>
<proteinExistence type="predicted"/>
<evidence type="ECO:0000259" key="1">
    <source>
        <dbReference type="Pfam" id="PF00561"/>
    </source>
</evidence>
<gene>
    <name evidence="2" type="ORF">FHS49_002266</name>
</gene>
<dbReference type="AlphaFoldDB" id="A0A7W9AIH0"/>
<dbReference type="EMBL" id="JACIJC010000003">
    <property type="protein sequence ID" value="MBB5686250.1"/>
    <property type="molecule type" value="Genomic_DNA"/>
</dbReference>
<keyword evidence="3" id="KW-1185">Reference proteome</keyword>
<sequence>MSGRVFEAFIAEMGEDRLAVAPDTPGFGMSDAPEQPPEIMDYARAMAALVDALDIDGPIDLMGYHTGTRIACELARLRPQQVRRLVLVAAAIMTAEERDAQRKLYEPVKPSLDGTHLSNEWQSYVHFNLGRGLDLNAVADMFPEMLLGRDRAWYGHHAAFNHALDQTLAALRQPVMVINPADDLQLFTSRAAPLLSNGCVIDKPEWGHGFLDASTQDAARIVRAFLDSSDEAPFSGV</sequence>
<dbReference type="GO" id="GO:0016020">
    <property type="term" value="C:membrane"/>
    <property type="evidence" value="ECO:0007669"/>
    <property type="project" value="TreeGrafter"/>
</dbReference>
<comment type="caution">
    <text evidence="2">The sequence shown here is derived from an EMBL/GenBank/DDBJ whole genome shotgun (WGS) entry which is preliminary data.</text>
</comment>
<dbReference type="InterPro" id="IPR000073">
    <property type="entry name" value="AB_hydrolase_1"/>
</dbReference>
<dbReference type="PANTHER" id="PTHR43798:SF33">
    <property type="entry name" value="HYDROLASE, PUTATIVE (AFU_ORTHOLOGUE AFUA_2G14860)-RELATED"/>
    <property type="match status" value="1"/>
</dbReference>
<dbReference type="Gene3D" id="3.40.50.1820">
    <property type="entry name" value="alpha/beta hydrolase"/>
    <property type="match status" value="1"/>
</dbReference>
<evidence type="ECO:0000313" key="2">
    <source>
        <dbReference type="EMBL" id="MBB5686250.1"/>
    </source>
</evidence>
<accession>A0A7W9AIH0</accession>
<dbReference type="Proteomes" id="UP000549617">
    <property type="component" value="Unassembled WGS sequence"/>
</dbReference>
<dbReference type="PANTHER" id="PTHR43798">
    <property type="entry name" value="MONOACYLGLYCEROL LIPASE"/>
    <property type="match status" value="1"/>
</dbReference>
<dbReference type="Pfam" id="PF00561">
    <property type="entry name" value="Abhydrolase_1"/>
    <property type="match status" value="1"/>
</dbReference>
<dbReference type="InterPro" id="IPR050266">
    <property type="entry name" value="AB_hydrolase_sf"/>
</dbReference>
<dbReference type="InterPro" id="IPR029058">
    <property type="entry name" value="AB_hydrolase_fold"/>
</dbReference>
<dbReference type="SUPFAM" id="SSF53474">
    <property type="entry name" value="alpha/beta-Hydrolases"/>
    <property type="match status" value="1"/>
</dbReference>
<protein>
    <submittedName>
        <fullName evidence="2">Pimeloyl-ACP methyl ester carboxylesterase</fullName>
    </submittedName>
</protein>
<reference evidence="2 3" key="1">
    <citation type="submission" date="2020-08" db="EMBL/GenBank/DDBJ databases">
        <title>Genomic Encyclopedia of Type Strains, Phase IV (KMG-IV): sequencing the most valuable type-strain genomes for metagenomic binning, comparative biology and taxonomic classification.</title>
        <authorList>
            <person name="Goeker M."/>
        </authorList>
    </citation>
    <scope>NUCLEOTIDE SEQUENCE [LARGE SCALE GENOMIC DNA]</scope>
    <source>
        <strain evidence="2 3">DSM 25079</strain>
    </source>
</reference>
<name>A0A7W9AIH0_9SPHN</name>